<reference evidence="2" key="1">
    <citation type="journal article" date="2008" name="BMC Genomics">
        <title>A conifer genomics resource of 200,000 spruce (Picea spp.) ESTs and 6,464 high-quality, sequence-finished full-length cDNAs for Sitka spruce (Picea sitchensis).</title>
        <authorList>
            <person name="Ralph S.G."/>
            <person name="Chun H.J."/>
            <person name="Kolosova N."/>
            <person name="Cooper D."/>
            <person name="Oddy C."/>
            <person name="Ritland C.E."/>
            <person name="Kirkpatrick R."/>
            <person name="Moore R."/>
            <person name="Barber S."/>
            <person name="Holt R.A."/>
            <person name="Jones S.J."/>
            <person name="Marra M.A."/>
            <person name="Douglas C.J."/>
            <person name="Ritland K."/>
            <person name="Bohlmann J."/>
        </authorList>
    </citation>
    <scope>NUCLEOTIDE SEQUENCE</scope>
    <source>
        <tissue evidence="2">Green portion of the leader tissue</tissue>
    </source>
</reference>
<dbReference type="EMBL" id="EF084733">
    <property type="protein sequence ID" value="ABK24044.1"/>
    <property type="molecule type" value="mRNA"/>
</dbReference>
<accession>A9NTT3</accession>
<evidence type="ECO:0000256" key="1">
    <source>
        <dbReference type="SAM" id="MobiDB-lite"/>
    </source>
</evidence>
<name>A9NTT3_PICSI</name>
<sequence>MTFFEVYTNTASRNPPLFSRERSCPSSTAEMSLRRLSLVRERPP</sequence>
<dbReference type="AlphaFoldDB" id="A9NTT3"/>
<organism evidence="2">
    <name type="scientific">Picea sitchensis</name>
    <name type="common">Sitka spruce</name>
    <name type="synonym">Pinus sitchensis</name>
    <dbReference type="NCBI Taxonomy" id="3332"/>
    <lineage>
        <taxon>Eukaryota</taxon>
        <taxon>Viridiplantae</taxon>
        <taxon>Streptophyta</taxon>
        <taxon>Embryophyta</taxon>
        <taxon>Tracheophyta</taxon>
        <taxon>Spermatophyta</taxon>
        <taxon>Pinopsida</taxon>
        <taxon>Pinidae</taxon>
        <taxon>Conifers I</taxon>
        <taxon>Pinales</taxon>
        <taxon>Pinaceae</taxon>
        <taxon>Picea</taxon>
    </lineage>
</organism>
<feature type="region of interest" description="Disordered" evidence="1">
    <location>
        <begin position="18"/>
        <end position="44"/>
    </location>
</feature>
<evidence type="ECO:0000313" key="2">
    <source>
        <dbReference type="EMBL" id="ABK24044.1"/>
    </source>
</evidence>
<proteinExistence type="evidence at transcript level"/>
<protein>
    <submittedName>
        <fullName evidence="2">Uncharacterized protein</fullName>
    </submittedName>
</protein>